<dbReference type="AlphaFoldDB" id="A0AAW1VJS8"/>
<evidence type="ECO:0000256" key="5">
    <source>
        <dbReference type="ARBA" id="ARBA00023136"/>
    </source>
</evidence>
<name>A0AAW1VJS8_RUBAR</name>
<dbReference type="InterPro" id="IPR002528">
    <property type="entry name" value="MATE_fam"/>
</dbReference>
<feature type="transmembrane region" description="Helical" evidence="6">
    <location>
        <begin position="364"/>
        <end position="387"/>
    </location>
</feature>
<evidence type="ECO:0000256" key="7">
    <source>
        <dbReference type="SAM" id="MobiDB-lite"/>
    </source>
</evidence>
<dbReference type="GO" id="GO:0016020">
    <property type="term" value="C:membrane"/>
    <property type="evidence" value="ECO:0007669"/>
    <property type="project" value="UniProtKB-SubCell"/>
</dbReference>
<reference evidence="8 9" key="1">
    <citation type="journal article" date="2023" name="G3 (Bethesda)">
        <title>A chromosome-length genome assembly and annotation of blackberry (Rubus argutus, cv. 'Hillquist').</title>
        <authorList>
            <person name="Bruna T."/>
            <person name="Aryal R."/>
            <person name="Dudchenko O."/>
            <person name="Sargent D.J."/>
            <person name="Mead D."/>
            <person name="Buti M."/>
            <person name="Cavallini A."/>
            <person name="Hytonen T."/>
            <person name="Andres J."/>
            <person name="Pham M."/>
            <person name="Weisz D."/>
            <person name="Mascagni F."/>
            <person name="Usai G."/>
            <person name="Natali L."/>
            <person name="Bassil N."/>
            <person name="Fernandez G.E."/>
            <person name="Lomsadze A."/>
            <person name="Armour M."/>
            <person name="Olukolu B."/>
            <person name="Poorten T."/>
            <person name="Britton C."/>
            <person name="Davik J."/>
            <person name="Ashrafi H."/>
            <person name="Aiden E.L."/>
            <person name="Borodovsky M."/>
            <person name="Worthington M."/>
        </authorList>
    </citation>
    <scope>NUCLEOTIDE SEQUENCE [LARGE SCALE GENOMIC DNA]</scope>
    <source>
        <strain evidence="8">PI 553951</strain>
    </source>
</reference>
<dbReference type="GO" id="GO:0042910">
    <property type="term" value="F:xenobiotic transmembrane transporter activity"/>
    <property type="evidence" value="ECO:0007669"/>
    <property type="project" value="InterPro"/>
</dbReference>
<dbReference type="GO" id="GO:0015297">
    <property type="term" value="F:antiporter activity"/>
    <property type="evidence" value="ECO:0007669"/>
    <property type="project" value="InterPro"/>
</dbReference>
<comment type="caution">
    <text evidence="8">The sequence shown here is derived from an EMBL/GenBank/DDBJ whole genome shotgun (WGS) entry which is preliminary data.</text>
</comment>
<dbReference type="GO" id="GO:1990961">
    <property type="term" value="P:xenobiotic detoxification by transmembrane export across the plasma membrane"/>
    <property type="evidence" value="ECO:0007669"/>
    <property type="project" value="InterPro"/>
</dbReference>
<dbReference type="NCBIfam" id="TIGR00797">
    <property type="entry name" value="matE"/>
    <property type="match status" value="1"/>
</dbReference>
<feature type="transmembrane region" description="Helical" evidence="6">
    <location>
        <begin position="149"/>
        <end position="170"/>
    </location>
</feature>
<evidence type="ECO:0000256" key="4">
    <source>
        <dbReference type="ARBA" id="ARBA00022989"/>
    </source>
</evidence>
<evidence type="ECO:0000313" key="8">
    <source>
        <dbReference type="EMBL" id="KAK9903887.1"/>
    </source>
</evidence>
<dbReference type="InterPro" id="IPR045069">
    <property type="entry name" value="MATE_euk"/>
</dbReference>
<feature type="transmembrane region" description="Helical" evidence="6">
    <location>
        <begin position="467"/>
        <end position="488"/>
    </location>
</feature>
<evidence type="ECO:0000313" key="9">
    <source>
        <dbReference type="Proteomes" id="UP001457282"/>
    </source>
</evidence>
<accession>A0AAW1VJS8</accession>
<feature type="transmembrane region" description="Helical" evidence="6">
    <location>
        <begin position="108"/>
        <end position="128"/>
    </location>
</feature>
<dbReference type="Pfam" id="PF01554">
    <property type="entry name" value="MatE"/>
    <property type="match status" value="2"/>
</dbReference>
<comment type="subcellular location">
    <subcellularLocation>
        <location evidence="1">Membrane</location>
        <topology evidence="1">Multi-pass membrane protein</topology>
    </subcellularLocation>
</comment>
<keyword evidence="4 6" id="KW-1133">Transmembrane helix</keyword>
<feature type="transmembrane region" description="Helical" evidence="6">
    <location>
        <begin position="213"/>
        <end position="234"/>
    </location>
</feature>
<keyword evidence="9" id="KW-1185">Reference proteome</keyword>
<feature type="transmembrane region" description="Helical" evidence="6">
    <location>
        <begin position="240"/>
        <end position="266"/>
    </location>
</feature>
<evidence type="ECO:0000256" key="2">
    <source>
        <dbReference type="ARBA" id="ARBA00010199"/>
    </source>
</evidence>
<feature type="transmembrane region" description="Helical" evidence="6">
    <location>
        <begin position="437"/>
        <end position="461"/>
    </location>
</feature>
<feature type="region of interest" description="Disordered" evidence="7">
    <location>
        <begin position="1"/>
        <end position="28"/>
    </location>
</feature>
<proteinExistence type="inferred from homology"/>
<evidence type="ECO:0000256" key="3">
    <source>
        <dbReference type="ARBA" id="ARBA00022692"/>
    </source>
</evidence>
<keyword evidence="5 6" id="KW-0472">Membrane</keyword>
<feature type="transmembrane region" description="Helical" evidence="6">
    <location>
        <begin position="331"/>
        <end position="352"/>
    </location>
</feature>
<feature type="transmembrane region" description="Helical" evidence="6">
    <location>
        <begin position="407"/>
        <end position="430"/>
    </location>
</feature>
<dbReference type="PANTHER" id="PTHR11206">
    <property type="entry name" value="MULTIDRUG RESISTANCE PROTEIN"/>
    <property type="match status" value="1"/>
</dbReference>
<evidence type="ECO:0000256" key="1">
    <source>
        <dbReference type="ARBA" id="ARBA00004141"/>
    </source>
</evidence>
<feature type="transmembrane region" description="Helical" evidence="6">
    <location>
        <begin position="182"/>
        <end position="201"/>
    </location>
</feature>
<organism evidence="8 9">
    <name type="scientific">Rubus argutus</name>
    <name type="common">Southern blackberry</name>
    <dbReference type="NCBI Taxonomy" id="59490"/>
    <lineage>
        <taxon>Eukaryota</taxon>
        <taxon>Viridiplantae</taxon>
        <taxon>Streptophyta</taxon>
        <taxon>Embryophyta</taxon>
        <taxon>Tracheophyta</taxon>
        <taxon>Spermatophyta</taxon>
        <taxon>Magnoliopsida</taxon>
        <taxon>eudicotyledons</taxon>
        <taxon>Gunneridae</taxon>
        <taxon>Pentapetalae</taxon>
        <taxon>rosids</taxon>
        <taxon>fabids</taxon>
        <taxon>Rosales</taxon>
        <taxon>Rosaceae</taxon>
        <taxon>Rosoideae</taxon>
        <taxon>Rosoideae incertae sedis</taxon>
        <taxon>Rubus</taxon>
    </lineage>
</organism>
<dbReference type="CDD" id="cd13132">
    <property type="entry name" value="MATE_eukaryotic"/>
    <property type="match status" value="1"/>
</dbReference>
<comment type="similarity">
    <text evidence="2 6">Belongs to the multi antimicrobial extrusion (MATE) (TC 2.A.66.1) family.</text>
</comment>
<evidence type="ECO:0000256" key="6">
    <source>
        <dbReference type="RuleBase" id="RU004914"/>
    </source>
</evidence>
<feature type="transmembrane region" description="Helical" evidence="6">
    <location>
        <begin position="67"/>
        <end position="88"/>
    </location>
</feature>
<protein>
    <recommendedName>
        <fullName evidence="6">Protein DETOXIFICATION</fullName>
    </recommendedName>
    <alternativeName>
        <fullName evidence="6">Multidrug and toxic compound extrusion protein</fullName>
    </alternativeName>
</protein>
<dbReference type="EMBL" id="JBEDUW010000205">
    <property type="protein sequence ID" value="KAK9903887.1"/>
    <property type="molecule type" value="Genomic_DNA"/>
</dbReference>
<sequence length="523" mass="57161">MADNRQPLLSPRDDVLPPSQNHVHDHLESLPAPANPSFTFNPDADDIPPINGVRDFFREFNRESKKLWFLAGPAVFTSLCQYSLGAVTQIFAGHVGTLDLAAISVENSVIAGFSFGLMLGMGSALETLCGQAFGAGQVDMLGIYMQRSWVILFGTGVLVSFIYIFAQQILYGIGQTADISKAAGIFAIYMIPQLFAYAMNFPITKFLQSQSKIMVMAVIAMVVLIFHTVFSWLLMLKLGWGLVGAALVLNVSWWIIVFAQLGYIVSGTCGRAWTGFSWKAFQNLWSFIKLSLASAVMLCLEVWYFMALILFAGYLKNAEIAVDGLSICMNILGWTVMVSLGMNAAISVRVSNELGGGHPRTAKFSLVVAVITSFFIGVLLSLILIIFRKQYPALFSSDSEVQALVVQLTPLLASCIVINNIQPVLSGVAIGAGWQAVVAYVNIACYYIVGVPLGLLFGYYFDWGVEGIWSGMLVGTIIQTGVLFAMVYKTNWNREASIAEDRIRNWGGESDNPQDKVNKVATT</sequence>
<keyword evidence="3 6" id="KW-0812">Transmembrane</keyword>
<feature type="transmembrane region" description="Helical" evidence="6">
    <location>
        <begin position="287"/>
        <end position="311"/>
    </location>
</feature>
<gene>
    <name evidence="8" type="ORF">M0R45_000858</name>
</gene>
<dbReference type="Proteomes" id="UP001457282">
    <property type="component" value="Unassembled WGS sequence"/>
</dbReference>